<dbReference type="SMART" id="SM00382">
    <property type="entry name" value="AAA"/>
    <property type="match status" value="1"/>
</dbReference>
<accession>A0A2T5IHG8</accession>
<comment type="caution">
    <text evidence="6">The sequence shown here is derived from an EMBL/GenBank/DDBJ whole genome shotgun (WGS) entry which is preliminary data.</text>
</comment>
<dbReference type="GO" id="GO:0016887">
    <property type="term" value="F:ATP hydrolysis activity"/>
    <property type="evidence" value="ECO:0007669"/>
    <property type="project" value="InterPro"/>
</dbReference>
<dbReference type="EMBL" id="QAOM01000014">
    <property type="protein sequence ID" value="PTQ83277.1"/>
    <property type="molecule type" value="Genomic_DNA"/>
</dbReference>
<dbReference type="PROSITE" id="PS50893">
    <property type="entry name" value="ABC_TRANSPORTER_2"/>
    <property type="match status" value="1"/>
</dbReference>
<evidence type="ECO:0000256" key="4">
    <source>
        <dbReference type="ARBA" id="ARBA00022840"/>
    </source>
</evidence>
<keyword evidence="2" id="KW-0813">Transport</keyword>
<feature type="domain" description="ABC transporter" evidence="5">
    <location>
        <begin position="4"/>
        <end position="232"/>
    </location>
</feature>
<dbReference type="InterPro" id="IPR003593">
    <property type="entry name" value="AAA+_ATPase"/>
</dbReference>
<dbReference type="Proteomes" id="UP000244161">
    <property type="component" value="Unassembled WGS sequence"/>
</dbReference>
<dbReference type="PANTHER" id="PTHR43335:SF4">
    <property type="entry name" value="ABC TRANSPORTER, ATP-BINDING PROTEIN"/>
    <property type="match status" value="1"/>
</dbReference>
<proteinExistence type="inferred from homology"/>
<evidence type="ECO:0000259" key="5">
    <source>
        <dbReference type="PROSITE" id="PS50893"/>
    </source>
</evidence>
<evidence type="ECO:0000313" key="6">
    <source>
        <dbReference type="EMBL" id="PTQ83277.1"/>
    </source>
</evidence>
<dbReference type="InterPro" id="IPR027417">
    <property type="entry name" value="P-loop_NTPase"/>
</dbReference>
<sequence>MDILTIAGLEKSFGSQRVLEDLSFSVPEGSIYGFIGKNGSGKTTTMKIVLGLLQADAGEISVCGEKVHYGDTRTNRFIGYLPDVPEFYGFMTAKEYLRLCGDITGMPSTIIQIKSEELLDLVGLADVKKRIGTFSRGMKQRLGIAQALLNEPRLLICDEPTSALDPIGRREILDILLKVKERTTVLFSTHVLTDVEAICDRVGILDGGKLVLTGSVSELTHTHSRHSCTVTFRTPADAAVFQSNPRISVMTTSLDAKDPSITIHASDPEQTMALIIRILGETGLVPLRLETAEPKLEDIFLEVVR</sequence>
<protein>
    <submittedName>
        <fullName evidence="6">ABC-2 type transport system ATP-binding protein</fullName>
    </submittedName>
</protein>
<dbReference type="OrthoDB" id="9804819at2"/>
<keyword evidence="7" id="KW-1185">Reference proteome</keyword>
<keyword evidence="3" id="KW-0547">Nucleotide-binding</keyword>
<dbReference type="PANTHER" id="PTHR43335">
    <property type="entry name" value="ABC TRANSPORTER, ATP-BINDING PROTEIN"/>
    <property type="match status" value="1"/>
</dbReference>
<dbReference type="InterPro" id="IPR003439">
    <property type="entry name" value="ABC_transporter-like_ATP-bd"/>
</dbReference>
<evidence type="ECO:0000256" key="1">
    <source>
        <dbReference type="ARBA" id="ARBA00005417"/>
    </source>
</evidence>
<dbReference type="AlphaFoldDB" id="A0A2T5IHG8"/>
<dbReference type="Pfam" id="PF00005">
    <property type="entry name" value="ABC_tran"/>
    <property type="match status" value="1"/>
</dbReference>
<name>A0A2T5IHG8_9LACT</name>
<dbReference type="Gene3D" id="3.40.50.300">
    <property type="entry name" value="P-loop containing nucleotide triphosphate hydrolases"/>
    <property type="match status" value="1"/>
</dbReference>
<dbReference type="SUPFAM" id="SSF52540">
    <property type="entry name" value="P-loop containing nucleoside triphosphate hydrolases"/>
    <property type="match status" value="1"/>
</dbReference>
<gene>
    <name evidence="6" type="ORF">C8U37_11432</name>
</gene>
<reference evidence="6 7" key="1">
    <citation type="submission" date="2018-04" db="EMBL/GenBank/DDBJ databases">
        <title>Genomic Encyclopedia of Archaeal and Bacterial Type Strains, Phase II (KMG-II): from individual species to whole genera.</title>
        <authorList>
            <person name="Goeker M."/>
        </authorList>
    </citation>
    <scope>NUCLEOTIDE SEQUENCE [LARGE SCALE GENOMIC DNA]</scope>
    <source>
        <strain evidence="6 7">DSM 18806</strain>
    </source>
</reference>
<dbReference type="CDD" id="cd03230">
    <property type="entry name" value="ABC_DR_subfamily_A"/>
    <property type="match status" value="1"/>
</dbReference>
<keyword evidence="4 6" id="KW-0067">ATP-binding</keyword>
<dbReference type="RefSeq" id="WP_108033143.1">
    <property type="nucleotide sequence ID" value="NZ_QAOM01000014.1"/>
</dbReference>
<comment type="similarity">
    <text evidence="1">Belongs to the ABC transporter superfamily.</text>
</comment>
<organism evidence="6 7">
    <name type="scientific">Trichococcus patagoniensis</name>
    <dbReference type="NCBI Taxonomy" id="382641"/>
    <lineage>
        <taxon>Bacteria</taxon>
        <taxon>Bacillati</taxon>
        <taxon>Bacillota</taxon>
        <taxon>Bacilli</taxon>
        <taxon>Lactobacillales</taxon>
        <taxon>Carnobacteriaceae</taxon>
        <taxon>Trichococcus</taxon>
    </lineage>
</organism>
<evidence type="ECO:0000313" key="7">
    <source>
        <dbReference type="Proteomes" id="UP000244161"/>
    </source>
</evidence>
<dbReference type="GO" id="GO:0005524">
    <property type="term" value="F:ATP binding"/>
    <property type="evidence" value="ECO:0007669"/>
    <property type="project" value="UniProtKB-KW"/>
</dbReference>
<evidence type="ECO:0000256" key="3">
    <source>
        <dbReference type="ARBA" id="ARBA00022741"/>
    </source>
</evidence>
<evidence type="ECO:0000256" key="2">
    <source>
        <dbReference type="ARBA" id="ARBA00022448"/>
    </source>
</evidence>